<dbReference type="Pfam" id="PF08939">
    <property type="entry name" value="Bles03"/>
    <property type="match status" value="1"/>
</dbReference>
<dbReference type="EMBL" id="JAFEKC020000001">
    <property type="protein sequence ID" value="KAK0517344.1"/>
    <property type="molecule type" value="Genomic_DNA"/>
</dbReference>
<comment type="similarity">
    <text evidence="1">Belongs to the UPF0696 family.</text>
</comment>
<evidence type="ECO:0000256" key="2">
    <source>
        <dbReference type="SAM" id="MobiDB-lite"/>
    </source>
</evidence>
<name>A0AA39RBA6_9LECA</name>
<accession>A0AA39RBA6</accession>
<evidence type="ECO:0008006" key="5">
    <source>
        <dbReference type="Google" id="ProtNLM"/>
    </source>
</evidence>
<protein>
    <recommendedName>
        <fullName evidence="5">DUF1917-domain-containing protein</fullName>
    </recommendedName>
</protein>
<feature type="compositionally biased region" description="Acidic residues" evidence="2">
    <location>
        <begin position="7"/>
        <end position="16"/>
    </location>
</feature>
<dbReference type="Proteomes" id="UP001166286">
    <property type="component" value="Unassembled WGS sequence"/>
</dbReference>
<sequence>MALTENEGVEGDDSFLSDESSFYGGDDLRSEFEERVESFNPSEYWASHHLQLSVIAHATIEKEKMATSVTKSQEAFNIYEDYPSGRQLSETVEVFMKRLPPLSTSIIEYGPWIYVANPYFPKRHVREDQATFIRKGHELLEDFTAVKAGIEASMPGKAKTVIGRKLTPLRKQLELDIISLAKETNCTSGKWMLFPSASDVNTHWSLVAKGTVAGELGHAAKVATDDGTQNARLICVYTPDFSDKKDVKRVLERLLAMGLCNRNGALAEGRAIYYKADAYTYLELNSGNEYGLKASMFSSREMLGEGK</sequence>
<dbReference type="AlphaFoldDB" id="A0AA39RBA6"/>
<dbReference type="Gene3D" id="3.30.760.10">
    <property type="entry name" value="RNA Cap, Translation Initiation Factor Eif4e"/>
    <property type="match status" value="1"/>
</dbReference>
<evidence type="ECO:0000256" key="1">
    <source>
        <dbReference type="ARBA" id="ARBA00010568"/>
    </source>
</evidence>
<dbReference type="InterPro" id="IPR015034">
    <property type="entry name" value="Bles03"/>
</dbReference>
<dbReference type="SUPFAM" id="SSF55418">
    <property type="entry name" value="eIF4e-like"/>
    <property type="match status" value="1"/>
</dbReference>
<organism evidence="3 4">
    <name type="scientific">Cladonia borealis</name>
    <dbReference type="NCBI Taxonomy" id="184061"/>
    <lineage>
        <taxon>Eukaryota</taxon>
        <taxon>Fungi</taxon>
        <taxon>Dikarya</taxon>
        <taxon>Ascomycota</taxon>
        <taxon>Pezizomycotina</taxon>
        <taxon>Lecanoromycetes</taxon>
        <taxon>OSLEUM clade</taxon>
        <taxon>Lecanoromycetidae</taxon>
        <taxon>Lecanorales</taxon>
        <taxon>Lecanorineae</taxon>
        <taxon>Cladoniaceae</taxon>
        <taxon>Cladonia</taxon>
    </lineage>
</organism>
<dbReference type="PANTHER" id="PTHR31977">
    <property type="entry name" value="UPF0696 PROTEIN C11ORF68"/>
    <property type="match status" value="1"/>
</dbReference>
<proteinExistence type="inferred from homology"/>
<gene>
    <name evidence="3" type="ORF">JMJ35_000499</name>
</gene>
<evidence type="ECO:0000313" key="4">
    <source>
        <dbReference type="Proteomes" id="UP001166286"/>
    </source>
</evidence>
<evidence type="ECO:0000313" key="3">
    <source>
        <dbReference type="EMBL" id="KAK0517344.1"/>
    </source>
</evidence>
<reference evidence="3" key="1">
    <citation type="submission" date="2023-03" db="EMBL/GenBank/DDBJ databases">
        <title>Complete genome of Cladonia borealis.</title>
        <authorList>
            <person name="Park H."/>
        </authorList>
    </citation>
    <scope>NUCLEOTIDE SEQUENCE</scope>
    <source>
        <strain evidence="3">ANT050790</strain>
    </source>
</reference>
<dbReference type="InterPro" id="IPR023398">
    <property type="entry name" value="TIF_eIF4e-like"/>
</dbReference>
<keyword evidence="4" id="KW-1185">Reference proteome</keyword>
<comment type="caution">
    <text evidence="3">The sequence shown here is derived from an EMBL/GenBank/DDBJ whole genome shotgun (WGS) entry which is preliminary data.</text>
</comment>
<feature type="region of interest" description="Disordered" evidence="2">
    <location>
        <begin position="1"/>
        <end position="22"/>
    </location>
</feature>
<dbReference type="PANTHER" id="PTHR31977:SF1">
    <property type="entry name" value="UPF0696 PROTEIN C11ORF68"/>
    <property type="match status" value="1"/>
</dbReference>